<evidence type="ECO:0000313" key="1">
    <source>
        <dbReference type="EMBL" id="RHN79563.1"/>
    </source>
</evidence>
<evidence type="ECO:0000313" key="2">
    <source>
        <dbReference type="Proteomes" id="UP000265566"/>
    </source>
</evidence>
<dbReference type="Proteomes" id="UP000265566">
    <property type="component" value="Chromosome 1"/>
</dbReference>
<protein>
    <submittedName>
        <fullName evidence="1">Uncharacterized protein</fullName>
    </submittedName>
</protein>
<proteinExistence type="predicted"/>
<dbReference type="Gramene" id="rna3374">
    <property type="protein sequence ID" value="RHN79563.1"/>
    <property type="gene ID" value="gene3374"/>
</dbReference>
<accession>A0A396JTB0</accession>
<comment type="caution">
    <text evidence="1">The sequence shown here is derived from an EMBL/GenBank/DDBJ whole genome shotgun (WGS) entry which is preliminary data.</text>
</comment>
<organism evidence="1 2">
    <name type="scientific">Medicago truncatula</name>
    <name type="common">Barrel medic</name>
    <name type="synonym">Medicago tribuloides</name>
    <dbReference type="NCBI Taxonomy" id="3880"/>
    <lineage>
        <taxon>Eukaryota</taxon>
        <taxon>Viridiplantae</taxon>
        <taxon>Streptophyta</taxon>
        <taxon>Embryophyta</taxon>
        <taxon>Tracheophyta</taxon>
        <taxon>Spermatophyta</taxon>
        <taxon>Magnoliopsida</taxon>
        <taxon>eudicotyledons</taxon>
        <taxon>Gunneridae</taxon>
        <taxon>Pentapetalae</taxon>
        <taxon>rosids</taxon>
        <taxon>fabids</taxon>
        <taxon>Fabales</taxon>
        <taxon>Fabaceae</taxon>
        <taxon>Papilionoideae</taxon>
        <taxon>50 kb inversion clade</taxon>
        <taxon>NPAAA clade</taxon>
        <taxon>Hologalegina</taxon>
        <taxon>IRL clade</taxon>
        <taxon>Trifolieae</taxon>
        <taxon>Medicago</taxon>
    </lineage>
</organism>
<gene>
    <name evidence="1" type="ORF">MtrunA17_Chr1g0178731</name>
</gene>
<dbReference type="EMBL" id="PSQE01000001">
    <property type="protein sequence ID" value="RHN79563.1"/>
    <property type="molecule type" value="Genomic_DNA"/>
</dbReference>
<name>A0A396JTB0_MEDTR</name>
<reference evidence="2" key="1">
    <citation type="journal article" date="2018" name="Nat. Plants">
        <title>Whole-genome landscape of Medicago truncatula symbiotic genes.</title>
        <authorList>
            <person name="Pecrix Y."/>
            <person name="Staton S.E."/>
            <person name="Sallet E."/>
            <person name="Lelandais-Briere C."/>
            <person name="Moreau S."/>
            <person name="Carrere S."/>
            <person name="Blein T."/>
            <person name="Jardinaud M.F."/>
            <person name="Latrasse D."/>
            <person name="Zouine M."/>
            <person name="Zahm M."/>
            <person name="Kreplak J."/>
            <person name="Mayjonade B."/>
            <person name="Satge C."/>
            <person name="Perez M."/>
            <person name="Cauet S."/>
            <person name="Marande W."/>
            <person name="Chantry-Darmon C."/>
            <person name="Lopez-Roques C."/>
            <person name="Bouchez O."/>
            <person name="Berard A."/>
            <person name="Debelle F."/>
            <person name="Munos S."/>
            <person name="Bendahmane A."/>
            <person name="Berges H."/>
            <person name="Niebel A."/>
            <person name="Buitink J."/>
            <person name="Frugier F."/>
            <person name="Benhamed M."/>
            <person name="Crespi M."/>
            <person name="Gouzy J."/>
            <person name="Gamas P."/>
        </authorList>
    </citation>
    <scope>NUCLEOTIDE SEQUENCE [LARGE SCALE GENOMIC DNA]</scope>
    <source>
        <strain evidence="2">cv. Jemalong A17</strain>
    </source>
</reference>
<dbReference type="AlphaFoldDB" id="A0A396JTB0"/>
<sequence>MLQADVNGLLLPRPSRQKSMLIVLDLLDHPKNYIGRLIARSCNLFLHIQSCKCATKKTNCQLKEQNYTYNYLTKS</sequence>